<feature type="compositionally biased region" description="Acidic residues" evidence="1">
    <location>
        <begin position="30"/>
        <end position="42"/>
    </location>
</feature>
<evidence type="ECO:0000256" key="1">
    <source>
        <dbReference type="SAM" id="MobiDB-lite"/>
    </source>
</evidence>
<keyword evidence="3" id="KW-1185">Reference proteome</keyword>
<feature type="region of interest" description="Disordered" evidence="1">
    <location>
        <begin position="20"/>
        <end position="114"/>
    </location>
</feature>
<dbReference type="EMBL" id="JAAAJA010002478">
    <property type="protein sequence ID" value="KAG0240025.1"/>
    <property type="molecule type" value="Genomic_DNA"/>
</dbReference>
<sequence length="114" mass="12783">MPNGYQVCQVWYLDKGRYTTGSVPRMLEPVNEEEDTEDTSGEEDTKKDSINNDSEEEEDGKAEYIDWGKGIGKGIGKANEADVKDGEDLIPSGSTRRAPSRRRIYYRDGLSTDV</sequence>
<feature type="non-terminal residue" evidence="2">
    <location>
        <position position="114"/>
    </location>
</feature>
<comment type="caution">
    <text evidence="2">The sequence shown here is derived from an EMBL/GenBank/DDBJ whole genome shotgun (WGS) entry which is preliminary data.</text>
</comment>
<name>A0A9P6TU96_9FUNG</name>
<evidence type="ECO:0000313" key="2">
    <source>
        <dbReference type="EMBL" id="KAG0240025.1"/>
    </source>
</evidence>
<reference evidence="2" key="1">
    <citation type="journal article" date="2020" name="Fungal Divers.">
        <title>Resolving the Mortierellaceae phylogeny through synthesis of multi-gene phylogenetics and phylogenomics.</title>
        <authorList>
            <person name="Vandepol N."/>
            <person name="Liber J."/>
            <person name="Desiro A."/>
            <person name="Na H."/>
            <person name="Kennedy M."/>
            <person name="Barry K."/>
            <person name="Grigoriev I.V."/>
            <person name="Miller A.N."/>
            <person name="O'Donnell K."/>
            <person name="Stajich J.E."/>
            <person name="Bonito G."/>
        </authorList>
    </citation>
    <scope>NUCLEOTIDE SEQUENCE</scope>
    <source>
        <strain evidence="2">KOD948</strain>
    </source>
</reference>
<gene>
    <name evidence="2" type="ORF">BG011_003784</name>
</gene>
<organism evidence="2 3">
    <name type="scientific">Mortierella polycephala</name>
    <dbReference type="NCBI Taxonomy" id="41804"/>
    <lineage>
        <taxon>Eukaryota</taxon>
        <taxon>Fungi</taxon>
        <taxon>Fungi incertae sedis</taxon>
        <taxon>Mucoromycota</taxon>
        <taxon>Mortierellomycotina</taxon>
        <taxon>Mortierellomycetes</taxon>
        <taxon>Mortierellales</taxon>
        <taxon>Mortierellaceae</taxon>
        <taxon>Mortierella</taxon>
    </lineage>
</organism>
<accession>A0A9P6TU96</accession>
<protein>
    <submittedName>
        <fullName evidence="2">Uncharacterized protein</fullName>
    </submittedName>
</protein>
<dbReference type="OrthoDB" id="10508117at2759"/>
<proteinExistence type="predicted"/>
<dbReference type="Proteomes" id="UP000726737">
    <property type="component" value="Unassembled WGS sequence"/>
</dbReference>
<evidence type="ECO:0000313" key="3">
    <source>
        <dbReference type="Proteomes" id="UP000726737"/>
    </source>
</evidence>
<dbReference type="AlphaFoldDB" id="A0A9P6TU96"/>